<feature type="region of interest" description="Disordered" evidence="5">
    <location>
        <begin position="1"/>
        <end position="50"/>
    </location>
</feature>
<evidence type="ECO:0000256" key="2">
    <source>
        <dbReference type="ARBA" id="ARBA00022679"/>
    </source>
</evidence>
<organism evidence="6 7">
    <name type="scientific">Linderina pennispora</name>
    <dbReference type="NCBI Taxonomy" id="61395"/>
    <lineage>
        <taxon>Eukaryota</taxon>
        <taxon>Fungi</taxon>
        <taxon>Fungi incertae sedis</taxon>
        <taxon>Zoopagomycota</taxon>
        <taxon>Kickxellomycotina</taxon>
        <taxon>Kickxellomycetes</taxon>
        <taxon>Kickxellales</taxon>
        <taxon>Kickxellaceae</taxon>
        <taxon>Linderina</taxon>
    </lineage>
</organism>
<gene>
    <name evidence="6" type="ORF">DL89DRAFT_269018</name>
</gene>
<feature type="binding site" evidence="4">
    <location>
        <position position="444"/>
    </location>
    <ligand>
        <name>S-adenosyl-L-methionine</name>
        <dbReference type="ChEBI" id="CHEBI:59789"/>
    </ligand>
</feature>
<reference evidence="6 7" key="1">
    <citation type="submission" date="2016-07" db="EMBL/GenBank/DDBJ databases">
        <title>Pervasive Adenine N6-methylation of Active Genes in Fungi.</title>
        <authorList>
            <consortium name="DOE Joint Genome Institute"/>
            <person name="Mondo S.J."/>
            <person name="Dannebaum R.O."/>
            <person name="Kuo R.C."/>
            <person name="Labutti K."/>
            <person name="Haridas S."/>
            <person name="Kuo A."/>
            <person name="Salamov A."/>
            <person name="Ahrendt S.R."/>
            <person name="Lipzen A."/>
            <person name="Sullivan W."/>
            <person name="Andreopoulos W.B."/>
            <person name="Clum A."/>
            <person name="Lindquist E."/>
            <person name="Daum C."/>
            <person name="Ramamoorthy G.K."/>
            <person name="Gryganskyi A."/>
            <person name="Culley D."/>
            <person name="Magnuson J.K."/>
            <person name="James T.Y."/>
            <person name="O'Malley M.A."/>
            <person name="Stajich J.E."/>
            <person name="Spatafora J.W."/>
            <person name="Visel A."/>
            <person name="Grigoriev I.V."/>
        </authorList>
    </citation>
    <scope>NUCLEOTIDE SEQUENCE [LARGE SCALE GENOMIC DNA]</scope>
    <source>
        <strain evidence="6 7">ATCC 12442</strain>
    </source>
</reference>
<evidence type="ECO:0000256" key="4">
    <source>
        <dbReference type="PROSITE-ProRule" id="PRU01024"/>
    </source>
</evidence>
<keyword evidence="3 4" id="KW-0949">S-adenosyl-L-methionine</keyword>
<evidence type="ECO:0000256" key="3">
    <source>
        <dbReference type="ARBA" id="ARBA00022691"/>
    </source>
</evidence>
<evidence type="ECO:0000313" key="6">
    <source>
        <dbReference type="EMBL" id="ORX67831.1"/>
    </source>
</evidence>
<accession>A0A1Y1W2Q4</accession>
<feature type="binding site" evidence="4">
    <location>
        <position position="335"/>
    </location>
    <ligand>
        <name>S-adenosyl-L-methionine</name>
        <dbReference type="ChEBI" id="CHEBI:59789"/>
    </ligand>
</feature>
<dbReference type="RefSeq" id="XP_040741677.1">
    <property type="nucleotide sequence ID" value="XM_040888125.1"/>
</dbReference>
<dbReference type="InterPro" id="IPR025795">
    <property type="entry name" value="tRNA_(uracil-5-)_MeTrfase"/>
</dbReference>
<protein>
    <submittedName>
        <fullName evidence="6">S-adenosyl-L-methionine-dependent methyltransferase</fullName>
    </submittedName>
</protein>
<keyword evidence="1 4" id="KW-0489">Methyltransferase</keyword>
<dbReference type="Pfam" id="PF05958">
    <property type="entry name" value="tRNA_U5-meth_tr"/>
    <property type="match status" value="1"/>
</dbReference>
<dbReference type="InterPro" id="IPR029063">
    <property type="entry name" value="SAM-dependent_MTases_sf"/>
</dbReference>
<dbReference type="PROSITE" id="PS51687">
    <property type="entry name" value="SAM_MT_RNA_M5U"/>
    <property type="match status" value="1"/>
</dbReference>
<dbReference type="PROSITE" id="PS01231">
    <property type="entry name" value="TRMA_2"/>
    <property type="match status" value="1"/>
</dbReference>
<sequence length="503" mass="55706">MPELTNTNTESTQAGVKRPASPTTHRLSRSTDRAAAKRVKNDQGNKKGKRGARIIRNCYSESRWRECHPDSADLPAAFGWPAGDKQKEALAELDVYIHEVSEKGVGIATRESLARGERPWFLAVPFTLKGETVRIKTVKHEWGYSQADLLSVSEKSDKRVEPPCKYFGKCSGCHIQHLAYADQLEFKHQVVERAFAHANPVFASVPVNPVWGSPLTLGYRTKLTPHFDIRKGHAARSGSPLRRVMDIEECIIGTGVVQQGMEKARADTKAKMASYERGATLLIRETYVVPDAPLDDTTSVPVNQLVKEFILDPKGWVTDVVGDLKFRFPASSFFQNNNVILPAFTGFVRDELNKWSCELATDSSEKGVLKYLVDAYCGSGLFGIACHEGYDKVLGIEISSESISCANDNAKMNGITNCDFLLGDAAHIFDKVKESPDSTAVIIDPPRKGSSPDFPQTADCLSARAKEVEEKPKAVYRIASIQPFDLFPQTYHVENIVTLVRED</sequence>
<evidence type="ECO:0000256" key="1">
    <source>
        <dbReference type="ARBA" id="ARBA00022603"/>
    </source>
</evidence>
<dbReference type="GO" id="GO:0008033">
    <property type="term" value="P:tRNA processing"/>
    <property type="evidence" value="ECO:0007669"/>
    <property type="project" value="InterPro"/>
</dbReference>
<dbReference type="AlphaFoldDB" id="A0A1Y1W2Q4"/>
<dbReference type="GO" id="GO:0030697">
    <property type="term" value="F:tRNA (uracil(54)-C5)-methyltransferase activity, S-adenosyl methionine-dependent"/>
    <property type="evidence" value="ECO:0007669"/>
    <property type="project" value="InterPro"/>
</dbReference>
<keyword evidence="2 4" id="KW-0808">Transferase</keyword>
<dbReference type="GO" id="GO:0032259">
    <property type="term" value="P:methylation"/>
    <property type="evidence" value="ECO:0007669"/>
    <property type="project" value="UniProtKB-KW"/>
</dbReference>
<dbReference type="STRING" id="61395.A0A1Y1W2Q4"/>
<dbReference type="Gene3D" id="2.40.50.140">
    <property type="entry name" value="Nucleic acid-binding proteins"/>
    <property type="match status" value="1"/>
</dbReference>
<comment type="similarity">
    <text evidence="4">Belongs to the class I-like SAM-binding methyltransferase superfamily. RNA M5U methyltransferase family.</text>
</comment>
<evidence type="ECO:0000313" key="7">
    <source>
        <dbReference type="Proteomes" id="UP000193922"/>
    </source>
</evidence>
<dbReference type="InterPro" id="IPR030391">
    <property type="entry name" value="MeTrfase_TrmA_CS"/>
</dbReference>
<dbReference type="InterPro" id="IPR010280">
    <property type="entry name" value="U5_MeTrfase_fam"/>
</dbReference>
<proteinExistence type="inferred from homology"/>
<comment type="caution">
    <text evidence="4">Lacks conserved residue(s) required for the propagation of feature annotation.</text>
</comment>
<dbReference type="OrthoDB" id="10250660at2759"/>
<dbReference type="InterPro" id="IPR012340">
    <property type="entry name" value="NA-bd_OB-fold"/>
</dbReference>
<dbReference type="Gene3D" id="3.40.50.150">
    <property type="entry name" value="Vaccinia Virus protein VP39"/>
    <property type="match status" value="2"/>
</dbReference>
<feature type="binding site" evidence="4">
    <location>
        <position position="376"/>
    </location>
    <ligand>
        <name>S-adenosyl-L-methionine</name>
        <dbReference type="ChEBI" id="CHEBI:59789"/>
    </ligand>
</feature>
<evidence type="ECO:0000256" key="5">
    <source>
        <dbReference type="SAM" id="MobiDB-lite"/>
    </source>
</evidence>
<feature type="binding site" evidence="4">
    <location>
        <position position="397"/>
    </location>
    <ligand>
        <name>S-adenosyl-L-methionine</name>
        <dbReference type="ChEBI" id="CHEBI:59789"/>
    </ligand>
</feature>
<dbReference type="GeneID" id="63804773"/>
<keyword evidence="7" id="KW-1185">Reference proteome</keyword>
<comment type="caution">
    <text evidence="6">The sequence shown here is derived from an EMBL/GenBank/DDBJ whole genome shotgun (WGS) entry which is preliminary data.</text>
</comment>
<dbReference type="CDD" id="cd02440">
    <property type="entry name" value="AdoMet_MTases"/>
    <property type="match status" value="1"/>
</dbReference>
<dbReference type="PANTHER" id="PTHR11061:SF30">
    <property type="entry name" value="TRNA (URACIL(54)-C(5))-METHYLTRANSFERASE"/>
    <property type="match status" value="1"/>
</dbReference>
<dbReference type="EMBL" id="MCFD01000011">
    <property type="protein sequence ID" value="ORX67831.1"/>
    <property type="molecule type" value="Genomic_DNA"/>
</dbReference>
<name>A0A1Y1W2Q4_9FUNG</name>
<dbReference type="PROSITE" id="PS51622">
    <property type="entry name" value="SAM_MT_RNA_M5U_2"/>
    <property type="match status" value="1"/>
</dbReference>
<feature type="compositionally biased region" description="Polar residues" evidence="5">
    <location>
        <begin position="1"/>
        <end position="14"/>
    </location>
</feature>
<feature type="compositionally biased region" description="Basic and acidic residues" evidence="5">
    <location>
        <begin position="29"/>
        <end position="45"/>
    </location>
</feature>
<dbReference type="PANTHER" id="PTHR11061">
    <property type="entry name" value="RNA M5U METHYLTRANSFERASE"/>
    <property type="match status" value="1"/>
</dbReference>
<dbReference type="Proteomes" id="UP000193922">
    <property type="component" value="Unassembled WGS sequence"/>
</dbReference>
<dbReference type="SUPFAM" id="SSF53335">
    <property type="entry name" value="S-adenosyl-L-methionine-dependent methyltransferases"/>
    <property type="match status" value="1"/>
</dbReference>